<protein>
    <recommendedName>
        <fullName evidence="4">COP9 signalosome complex subunit 2</fullName>
    </recommendedName>
</protein>
<accession>A0A2U9R202</accession>
<dbReference type="GeneID" id="40382981"/>
<dbReference type="VEuPathDB" id="FungiDB:C5L36_0B04670"/>
<feature type="region of interest" description="Disordered" evidence="1">
    <location>
        <begin position="785"/>
        <end position="808"/>
    </location>
</feature>
<dbReference type="EMBL" id="CP028774">
    <property type="protein sequence ID" value="AWU75216.1"/>
    <property type="molecule type" value="Genomic_DNA"/>
</dbReference>
<evidence type="ECO:0000256" key="1">
    <source>
        <dbReference type="SAM" id="MobiDB-lite"/>
    </source>
</evidence>
<organism evidence="2 3">
    <name type="scientific">Pichia kudriavzevii</name>
    <name type="common">Yeast</name>
    <name type="synonym">Issatchenkia orientalis</name>
    <dbReference type="NCBI Taxonomy" id="4909"/>
    <lineage>
        <taxon>Eukaryota</taxon>
        <taxon>Fungi</taxon>
        <taxon>Dikarya</taxon>
        <taxon>Ascomycota</taxon>
        <taxon>Saccharomycotina</taxon>
        <taxon>Pichiomycetes</taxon>
        <taxon>Pichiales</taxon>
        <taxon>Pichiaceae</taxon>
        <taxon>Pichia</taxon>
    </lineage>
</organism>
<evidence type="ECO:0000313" key="2">
    <source>
        <dbReference type="EMBL" id="AWU75216.1"/>
    </source>
</evidence>
<gene>
    <name evidence="2" type="ORF">C5L36_0B04670</name>
</gene>
<evidence type="ECO:0000313" key="3">
    <source>
        <dbReference type="Proteomes" id="UP000249293"/>
    </source>
</evidence>
<dbReference type="OrthoDB" id="194139at2759"/>
<dbReference type="Proteomes" id="UP000249293">
    <property type="component" value="Chromosome 2"/>
</dbReference>
<dbReference type="AlphaFoldDB" id="A0A2U9R202"/>
<dbReference type="RefSeq" id="XP_029320693.1">
    <property type="nucleotide sequence ID" value="XM_029464834.1"/>
</dbReference>
<dbReference type="InterPro" id="IPR050871">
    <property type="entry name" value="26S_Proteasome/COP9_Components"/>
</dbReference>
<reference evidence="2 3" key="1">
    <citation type="submission" date="2018-06" db="EMBL/GenBank/DDBJ databases">
        <title>Population genomics shows no distinction between pathogenic Candida krusei and environmental Pichia kudriavzevii: One species, four names.</title>
        <authorList>
            <person name="Douglass A.P."/>
            <person name="Offei B."/>
            <person name="Braun-Galleani S."/>
            <person name="Coughlan A.Y."/>
            <person name="Martos A."/>
            <person name="Ortiz-Merino R.A."/>
            <person name="Byrne K.P."/>
            <person name="Wolfe K.H."/>
        </authorList>
    </citation>
    <scope>NUCLEOTIDE SEQUENCE [LARGE SCALE GENOMIC DNA]</scope>
    <source>
        <strain evidence="2 3">CBS573</strain>
    </source>
</reference>
<keyword evidence="3" id="KW-1185">Reference proteome</keyword>
<dbReference type="KEGG" id="pkz:C5L36_0B04670"/>
<dbReference type="Gene3D" id="1.25.40.570">
    <property type="match status" value="1"/>
</dbReference>
<evidence type="ECO:0008006" key="4">
    <source>
        <dbReference type="Google" id="ProtNLM"/>
    </source>
</evidence>
<proteinExistence type="predicted"/>
<name>A0A2U9R202_PICKU</name>
<dbReference type="SMART" id="SM00753">
    <property type="entry name" value="PAM"/>
    <property type="match status" value="1"/>
</dbReference>
<dbReference type="PANTHER" id="PTHR10678">
    <property type="entry name" value="26S PROTEASOME NON-ATPASE REGULATORY SUBUNIT 11/COP9 SIGNALOSOME COMPLEX SUBUNIT 2"/>
    <property type="match status" value="1"/>
</dbReference>
<dbReference type="STRING" id="4909.A0A2U9R202"/>
<sequence>MCVNQQSDLLGEDKKKILMKSRLSIQNDNKLSIVCKNHKTERTLFIMSDWDEDMYDESEEEVLSFEDEDESYGSGNVERSSPPLNSEALYFKAKNLKEEENYEEALCVFDDLIQNSESSEEYIFKSIKQKIKIYEHQRCFETICPMLKKLLLFKERVDSSYFSSSLLKILTRLERSNIGIEAKLSILQVFDNYISTLKMTQMDFSTRKLKYKVVLALANQKLVENDYTKAVQILSGLENDIELEDETIKNSFFLDIIAGKLLVLLGNSAPIKELKTYANKATLLISGIPQTRVLGIINEASGVVAMYSEDYINANKYFQDAFRHYNDSGDTRRVNILVKFVISSILSKSEVNPFQSSDIQGFLKLGSIKLLMNMRNAIQENNVSKYNVIIESTDFSTSFLGQKFLSDFIPVITHMVYSQFVISQIALFERVSFDYFIEKMNIKLSEFKKLVLELFNVGLISKIKIDFRHGIIRKTDCTFLHEKSVNPVSYIRNCFAYYNLCDSATHMDLEREMDNLARNQNKEIGDIEITEKRALNGCSNSDFDVSSKRKFFETFTTKYNVKIQPTNTEDLEMSKFDLFYNNINLRVLAKELFKNHTVGLGLFDDTEIRNKLIKQIELYLRLLSSSAPLPITDDLSFVNRVKDDKRSSEFKKLFSNDKEINVFTQYDPNIPEVTQETSMNPLEPPENFDLIRDPDVSLSRNEKLLERLKTIAKTTEIITEKNAITLLNSGNVNGAADDYELSPRKQLDRGGSYTRLNPCEIFSSVDSPFKATEDQYDYNYAYEDNINNKNGKEDYNDNDDDNLSFNEY</sequence>